<reference evidence="1 2" key="1">
    <citation type="submission" date="2018-10" db="EMBL/GenBank/DDBJ databases">
        <title>A high-quality apple genome assembly.</title>
        <authorList>
            <person name="Hu J."/>
        </authorList>
    </citation>
    <scope>NUCLEOTIDE SEQUENCE [LARGE SCALE GENOMIC DNA]</scope>
    <source>
        <strain evidence="2">cv. HFTH1</strain>
        <tissue evidence="1">Young leaf</tissue>
    </source>
</reference>
<sequence length="69" mass="8090">MEEINQFNYNMVPVLNEVGSVDAHIDSPPPTMRKFMNKQLPINRFRNVNIYQCNRFYCTGFQNFGGSQK</sequence>
<accession>A0A498IIR5</accession>
<keyword evidence="2" id="KW-1185">Reference proteome</keyword>
<evidence type="ECO:0000313" key="1">
    <source>
        <dbReference type="EMBL" id="RXH81123.1"/>
    </source>
</evidence>
<comment type="caution">
    <text evidence="1">The sequence shown here is derived from an EMBL/GenBank/DDBJ whole genome shotgun (WGS) entry which is preliminary data.</text>
</comment>
<gene>
    <name evidence="1" type="ORF">DVH24_005037</name>
</gene>
<organism evidence="1 2">
    <name type="scientific">Malus domestica</name>
    <name type="common">Apple</name>
    <name type="synonym">Pyrus malus</name>
    <dbReference type="NCBI Taxonomy" id="3750"/>
    <lineage>
        <taxon>Eukaryota</taxon>
        <taxon>Viridiplantae</taxon>
        <taxon>Streptophyta</taxon>
        <taxon>Embryophyta</taxon>
        <taxon>Tracheophyta</taxon>
        <taxon>Spermatophyta</taxon>
        <taxon>Magnoliopsida</taxon>
        <taxon>eudicotyledons</taxon>
        <taxon>Gunneridae</taxon>
        <taxon>Pentapetalae</taxon>
        <taxon>rosids</taxon>
        <taxon>fabids</taxon>
        <taxon>Rosales</taxon>
        <taxon>Rosaceae</taxon>
        <taxon>Amygdaloideae</taxon>
        <taxon>Maleae</taxon>
        <taxon>Malus</taxon>
    </lineage>
</organism>
<evidence type="ECO:0000313" key="2">
    <source>
        <dbReference type="Proteomes" id="UP000290289"/>
    </source>
</evidence>
<dbReference type="Proteomes" id="UP000290289">
    <property type="component" value="Chromosome 12"/>
</dbReference>
<dbReference type="AlphaFoldDB" id="A0A498IIR5"/>
<proteinExistence type="predicted"/>
<name>A0A498IIR5_MALDO</name>
<protein>
    <submittedName>
        <fullName evidence="1">Uncharacterized protein</fullName>
    </submittedName>
</protein>
<dbReference type="EMBL" id="RDQH01000338">
    <property type="protein sequence ID" value="RXH81123.1"/>
    <property type="molecule type" value="Genomic_DNA"/>
</dbReference>